<evidence type="ECO:0000256" key="3">
    <source>
        <dbReference type="ARBA" id="ARBA00023125"/>
    </source>
</evidence>
<keyword evidence="6" id="KW-1185">Reference proteome</keyword>
<evidence type="ECO:0000313" key="6">
    <source>
        <dbReference type="Proteomes" id="UP001464923"/>
    </source>
</evidence>
<name>A0ABV1JZH4_9PSEU</name>
<keyword evidence="2" id="KW-0680">Restriction system</keyword>
<proteinExistence type="inferred from homology"/>
<evidence type="ECO:0000256" key="2">
    <source>
        <dbReference type="ARBA" id="ARBA00022747"/>
    </source>
</evidence>
<evidence type="ECO:0000256" key="1">
    <source>
        <dbReference type="ARBA" id="ARBA00010923"/>
    </source>
</evidence>
<keyword evidence="5" id="KW-0378">Hydrolase</keyword>
<dbReference type="EC" id="3.1.21.-" evidence="5"/>
<keyword evidence="5" id="KW-0255">Endonuclease</keyword>
<gene>
    <name evidence="5" type="ORF">WHI96_21385</name>
</gene>
<feature type="domain" description="Type I restriction modification DNA specificity" evidence="4">
    <location>
        <begin position="208"/>
        <end position="348"/>
    </location>
</feature>
<dbReference type="GO" id="GO:0004519">
    <property type="term" value="F:endonuclease activity"/>
    <property type="evidence" value="ECO:0007669"/>
    <property type="project" value="UniProtKB-KW"/>
</dbReference>
<dbReference type="GO" id="GO:0016787">
    <property type="term" value="F:hydrolase activity"/>
    <property type="evidence" value="ECO:0007669"/>
    <property type="project" value="UniProtKB-KW"/>
</dbReference>
<evidence type="ECO:0000313" key="5">
    <source>
        <dbReference type="EMBL" id="MEQ3541374.1"/>
    </source>
</evidence>
<sequence>MSSWSDSVDEWRKVRLGEVAADVTVGFVGPMASEYRDTGVPFLRSLNVRPHRIDMTDVKFIRPEFHRRLAKSALQPGDVVTVRTGKPGQSAVVPAELPEANCSDLVITRPGPNLNSRWLSYYLNWVTDTHIAAHLVGAVQQHFNVRSAQSLVLMLPDLQEQEAIAEVLGALDEKIAANDRQIRLADELACSIFSRSASSLEPADQNFDDVAEVGGGGTPKTSVEEYWGGDILWATPTDVTALPAPYLSKTARTITEAGLSACSSALYPEGSILMTSRATIGAFAMAQGPTAVNQGFIVVNAKISAFQWWLFHEMRSRVADFLAYANGATFLELPRGRFKSLPVRLPDDDTVRSFNEAVGPLHALTASLVQENERLASTRDELLPLMMSGRLRVRAIPNKITVGRHAV</sequence>
<dbReference type="PANTHER" id="PTHR30408">
    <property type="entry name" value="TYPE-1 RESTRICTION ENZYME ECOKI SPECIFICITY PROTEIN"/>
    <property type="match status" value="1"/>
</dbReference>
<dbReference type="Proteomes" id="UP001464923">
    <property type="component" value="Unassembled WGS sequence"/>
</dbReference>
<dbReference type="SUPFAM" id="SSF116734">
    <property type="entry name" value="DNA methylase specificity domain"/>
    <property type="match status" value="2"/>
</dbReference>
<dbReference type="RefSeq" id="WP_345651356.1">
    <property type="nucleotide sequence ID" value="NZ_BAABLY010000077.1"/>
</dbReference>
<dbReference type="Gene3D" id="3.90.220.20">
    <property type="entry name" value="DNA methylase specificity domains"/>
    <property type="match status" value="2"/>
</dbReference>
<reference evidence="5 6" key="1">
    <citation type="submission" date="2024-03" db="EMBL/GenBank/DDBJ databases">
        <title>Draft genome sequence of Pseudonocardia tropica JCM 19149.</title>
        <authorList>
            <person name="Butdee W."/>
            <person name="Duangmal K."/>
        </authorList>
    </citation>
    <scope>NUCLEOTIDE SEQUENCE [LARGE SCALE GENOMIC DNA]</scope>
    <source>
        <strain evidence="5 6">JCM 19149</strain>
    </source>
</reference>
<dbReference type="PANTHER" id="PTHR30408:SF12">
    <property type="entry name" value="TYPE I RESTRICTION ENZYME MJAVIII SPECIFICITY SUBUNIT"/>
    <property type="match status" value="1"/>
</dbReference>
<organism evidence="5 6">
    <name type="scientific">Pseudonocardia tropica</name>
    <dbReference type="NCBI Taxonomy" id="681289"/>
    <lineage>
        <taxon>Bacteria</taxon>
        <taxon>Bacillati</taxon>
        <taxon>Actinomycetota</taxon>
        <taxon>Actinomycetes</taxon>
        <taxon>Pseudonocardiales</taxon>
        <taxon>Pseudonocardiaceae</taxon>
        <taxon>Pseudonocardia</taxon>
    </lineage>
</organism>
<accession>A0ABV1JZH4</accession>
<dbReference type="InterPro" id="IPR044946">
    <property type="entry name" value="Restrct_endonuc_typeI_TRD_sf"/>
</dbReference>
<keyword evidence="3" id="KW-0238">DNA-binding</keyword>
<evidence type="ECO:0000259" key="4">
    <source>
        <dbReference type="Pfam" id="PF01420"/>
    </source>
</evidence>
<comment type="caution">
    <text evidence="5">The sequence shown here is derived from an EMBL/GenBank/DDBJ whole genome shotgun (WGS) entry which is preliminary data.</text>
</comment>
<dbReference type="CDD" id="cd17273">
    <property type="entry name" value="RMtype1_S_EcoJA69PI-TRD1-CR1_like"/>
    <property type="match status" value="1"/>
</dbReference>
<comment type="similarity">
    <text evidence="1">Belongs to the type-I restriction system S methylase family.</text>
</comment>
<dbReference type="InterPro" id="IPR000055">
    <property type="entry name" value="Restrct_endonuc_typeI_TRD"/>
</dbReference>
<dbReference type="EMBL" id="JBEDNP010000014">
    <property type="protein sequence ID" value="MEQ3541374.1"/>
    <property type="molecule type" value="Genomic_DNA"/>
</dbReference>
<keyword evidence="5" id="KW-0540">Nuclease</keyword>
<dbReference type="InterPro" id="IPR052021">
    <property type="entry name" value="Type-I_RS_S_subunit"/>
</dbReference>
<dbReference type="Pfam" id="PF01420">
    <property type="entry name" value="Methylase_S"/>
    <property type="match status" value="1"/>
</dbReference>
<protein>
    <submittedName>
        <fullName evidence="5">Restriction endonuclease subunit S</fullName>
        <ecNumber evidence="5">3.1.21.-</ecNumber>
    </submittedName>
</protein>